<dbReference type="Gene3D" id="3.30.565.10">
    <property type="entry name" value="Histidine kinase-like ATPase, C-terminal domain"/>
    <property type="match status" value="1"/>
</dbReference>
<proteinExistence type="predicted"/>
<dbReference type="InterPro" id="IPR036890">
    <property type="entry name" value="HATPase_C_sf"/>
</dbReference>
<dbReference type="PANTHER" id="PTHR43711">
    <property type="entry name" value="TWO-COMPONENT HISTIDINE KINASE"/>
    <property type="match status" value="1"/>
</dbReference>
<evidence type="ECO:0000256" key="2">
    <source>
        <dbReference type="ARBA" id="ARBA00012438"/>
    </source>
</evidence>
<name>A0ABN4D7M6_9BACT</name>
<dbReference type="Pfam" id="PF02518">
    <property type="entry name" value="HATPase_c"/>
    <property type="match status" value="1"/>
</dbReference>
<evidence type="ECO:0000256" key="1">
    <source>
        <dbReference type="ARBA" id="ARBA00000085"/>
    </source>
</evidence>
<evidence type="ECO:0000313" key="8">
    <source>
        <dbReference type="Proteomes" id="UP000023772"/>
    </source>
</evidence>
<comment type="catalytic activity">
    <reaction evidence="1">
        <text>ATP + protein L-histidine = ADP + protein N-phospho-L-histidine.</text>
        <dbReference type="EC" id="2.7.13.3"/>
    </reaction>
</comment>
<keyword evidence="4" id="KW-0418">Kinase</keyword>
<reference evidence="7 8" key="1">
    <citation type="submission" date="2014-03" db="EMBL/GenBank/DDBJ databases">
        <title>Complete genome sequence of a deeply braunched marine Bacteroidia bacterium Draconibacterium orientale type strain FH5T.</title>
        <authorList>
            <person name="Li X."/>
            <person name="Wang X."/>
            <person name="Xie Z."/>
            <person name="Du Z."/>
            <person name="Chen G."/>
        </authorList>
    </citation>
    <scope>NUCLEOTIDE SEQUENCE [LARGE SCALE GENOMIC DNA]</scope>
    <source>
        <strain evidence="7 8">FH5</strain>
    </source>
</reference>
<protein>
    <recommendedName>
        <fullName evidence="2">histidine kinase</fullName>
        <ecNumber evidence="2">2.7.13.3</ecNumber>
    </recommendedName>
</protein>
<evidence type="ECO:0000256" key="5">
    <source>
        <dbReference type="ARBA" id="ARBA00023012"/>
    </source>
</evidence>
<keyword evidence="3" id="KW-0808">Transferase</keyword>
<keyword evidence="5" id="KW-0902">Two-component regulatory system</keyword>
<dbReference type="PANTHER" id="PTHR43711:SF1">
    <property type="entry name" value="HISTIDINE KINASE 1"/>
    <property type="match status" value="1"/>
</dbReference>
<gene>
    <name evidence="7" type="ORF">FH5T_17840</name>
</gene>
<dbReference type="EMBL" id="CP007451">
    <property type="protein sequence ID" value="AHW62229.1"/>
    <property type="molecule type" value="Genomic_DNA"/>
</dbReference>
<keyword evidence="8" id="KW-1185">Reference proteome</keyword>
<evidence type="ECO:0000313" key="7">
    <source>
        <dbReference type="EMBL" id="AHW62229.1"/>
    </source>
</evidence>
<evidence type="ECO:0000259" key="6">
    <source>
        <dbReference type="Pfam" id="PF02518"/>
    </source>
</evidence>
<feature type="domain" description="Histidine kinase/HSP90-like ATPase" evidence="6">
    <location>
        <begin position="20"/>
        <end position="64"/>
    </location>
</feature>
<dbReference type="Proteomes" id="UP000023772">
    <property type="component" value="Chromosome"/>
</dbReference>
<dbReference type="InterPro" id="IPR050736">
    <property type="entry name" value="Sensor_HK_Regulatory"/>
</dbReference>
<organism evidence="7 8">
    <name type="scientific">Draconibacterium orientale</name>
    <dbReference type="NCBI Taxonomy" id="1168034"/>
    <lineage>
        <taxon>Bacteria</taxon>
        <taxon>Pseudomonadati</taxon>
        <taxon>Bacteroidota</taxon>
        <taxon>Bacteroidia</taxon>
        <taxon>Marinilabiliales</taxon>
        <taxon>Prolixibacteraceae</taxon>
        <taxon>Draconibacterium</taxon>
    </lineage>
</organism>
<dbReference type="SUPFAM" id="SSF55874">
    <property type="entry name" value="ATPase domain of HSP90 chaperone/DNA topoisomerase II/histidine kinase"/>
    <property type="match status" value="1"/>
</dbReference>
<evidence type="ECO:0000256" key="4">
    <source>
        <dbReference type="ARBA" id="ARBA00022777"/>
    </source>
</evidence>
<evidence type="ECO:0000256" key="3">
    <source>
        <dbReference type="ARBA" id="ARBA00022679"/>
    </source>
</evidence>
<sequence>MEFLKISTRKYSGNIHDCQPDKAGGYGLGLSIVKRIIEKLGGKVGVESTGEKGAGSLFYFKLPAVRVDALTEVR</sequence>
<dbReference type="InterPro" id="IPR004358">
    <property type="entry name" value="Sig_transdc_His_kin-like_C"/>
</dbReference>
<dbReference type="EC" id="2.7.13.3" evidence="2"/>
<dbReference type="InterPro" id="IPR003594">
    <property type="entry name" value="HATPase_dom"/>
</dbReference>
<accession>A0ABN4D7M6</accession>
<dbReference type="PRINTS" id="PR00344">
    <property type="entry name" value="BCTRLSENSOR"/>
</dbReference>